<reference evidence="7 8" key="1">
    <citation type="submission" date="2021-03" db="EMBL/GenBank/DDBJ databases">
        <title>Genomic Encyclopedia of Type Strains, Phase IV (KMG-IV): sequencing the most valuable type-strain genomes for metagenomic binning, comparative biology and taxonomic classification.</title>
        <authorList>
            <person name="Goeker M."/>
        </authorList>
    </citation>
    <scope>NUCLEOTIDE SEQUENCE [LARGE SCALE GENOMIC DNA]</scope>
    <source>
        <strain evidence="7 8">DSM 25609</strain>
    </source>
</reference>
<dbReference type="PANTHER" id="PTHR22550">
    <property type="entry name" value="SPORE GERMINATION PROTEIN"/>
    <property type="match status" value="1"/>
</dbReference>
<protein>
    <submittedName>
        <fullName evidence="7">Spore germination protein</fullName>
    </submittedName>
</protein>
<comment type="caution">
    <text evidence="7">The sequence shown here is derived from an EMBL/GenBank/DDBJ whole genome shotgun (WGS) entry which is preliminary data.</text>
</comment>
<comment type="subcellular location">
    <subcellularLocation>
        <location evidence="4">Cell membrane</location>
    </subcellularLocation>
    <subcellularLocation>
        <location evidence="1">Membrane</location>
        <topology evidence="1">Multi-pass membrane protein</topology>
    </subcellularLocation>
</comment>
<name>A0ABS4IHM6_9BACI</name>
<dbReference type="PANTHER" id="PTHR22550:SF5">
    <property type="entry name" value="LEUCINE ZIPPER PROTEIN 4"/>
    <property type="match status" value="1"/>
</dbReference>
<evidence type="ECO:0000256" key="3">
    <source>
        <dbReference type="ARBA" id="ARBA00023136"/>
    </source>
</evidence>
<dbReference type="Proteomes" id="UP001519345">
    <property type="component" value="Unassembled WGS sequence"/>
</dbReference>
<evidence type="ECO:0000256" key="4">
    <source>
        <dbReference type="PIRNR" id="PIRNR005690"/>
    </source>
</evidence>
<keyword evidence="8" id="KW-1185">Reference proteome</keyword>
<evidence type="ECO:0000256" key="2">
    <source>
        <dbReference type="ARBA" id="ARBA00005278"/>
    </source>
</evidence>
<sequence length="559" mass="62771">MVVNSPLNEVLLDPLFFLLYKNLETGETKGGADYHVTEGYDMRLRSAFKRRKNQQTKPEKENISIKVSKELNQNLDNLKHLLDDPSDLVIREFTIKSTNHKCGIAYIDGLVDKYTIHNSILKNLQVRVDNQQLSEETEALFEEIYKEVISVTDIEESTELDHIAEAILSGSTIFYLDGFDKALTMETIGWEDRAIKEPESETVIRGPREGFVENHNTNMSLIRRNIRHPNLRFKTHQIGRRSKKTLVVSYVEGIVHPDILKEVNRRIETIDIDYAPDTGYIEQWIEDSFLSPFPQMLNTERPDKVASYILKGKVAIILDGTPFVLTVPATFGDTLFAADDYYERWLIGSLLRILRYLGAFFTVFLPSLYIALVSYQQGMIPSELAFSIAATRDGVPFPAFIEALLMGMVMEMLREAGARLPSSIGETIGIVGGLVIGEAAVQAGIVSPIMVIVVALTAISSFSIPEYSFAISLRMIRFGAMFAAAVLGLYGVIIVYIAINIHIVNLKSMGVPYTAPFAPNFPNDFKDLVIRAPITVQTKRPERLKPQDQHSASKGEQRS</sequence>
<gene>
    <name evidence="7" type="ORF">J2Z83_002575</name>
</gene>
<keyword evidence="6" id="KW-1133">Transmembrane helix</keyword>
<accession>A0ABS4IHM6</accession>
<dbReference type="PIRSF" id="PIRSF005690">
    <property type="entry name" value="GerBA"/>
    <property type="match status" value="1"/>
</dbReference>
<dbReference type="InterPro" id="IPR050768">
    <property type="entry name" value="UPF0353/GerABKA_families"/>
</dbReference>
<evidence type="ECO:0000313" key="8">
    <source>
        <dbReference type="Proteomes" id="UP001519345"/>
    </source>
</evidence>
<feature type="region of interest" description="Disordered" evidence="5">
    <location>
        <begin position="540"/>
        <end position="559"/>
    </location>
</feature>
<keyword evidence="6" id="KW-0812">Transmembrane</keyword>
<evidence type="ECO:0000256" key="5">
    <source>
        <dbReference type="SAM" id="MobiDB-lite"/>
    </source>
</evidence>
<comment type="similarity">
    <text evidence="2 4">Belongs to the GerABKA family.</text>
</comment>
<organism evidence="7 8">
    <name type="scientific">Virgibacillus natechei</name>
    <dbReference type="NCBI Taxonomy" id="1216297"/>
    <lineage>
        <taxon>Bacteria</taxon>
        <taxon>Bacillati</taxon>
        <taxon>Bacillota</taxon>
        <taxon>Bacilli</taxon>
        <taxon>Bacillales</taxon>
        <taxon>Bacillaceae</taxon>
        <taxon>Virgibacillus</taxon>
    </lineage>
</organism>
<keyword evidence="3 4" id="KW-0472">Membrane</keyword>
<proteinExistence type="inferred from homology"/>
<feature type="transmembrane region" description="Helical" evidence="6">
    <location>
        <begin position="476"/>
        <end position="499"/>
    </location>
</feature>
<feature type="transmembrane region" description="Helical" evidence="6">
    <location>
        <begin position="420"/>
        <end position="437"/>
    </location>
</feature>
<feature type="transmembrane region" description="Helical" evidence="6">
    <location>
        <begin position="395"/>
        <end position="413"/>
    </location>
</feature>
<dbReference type="EMBL" id="JAGGKX010000013">
    <property type="protein sequence ID" value="MBP1970454.1"/>
    <property type="molecule type" value="Genomic_DNA"/>
</dbReference>
<evidence type="ECO:0000256" key="1">
    <source>
        <dbReference type="ARBA" id="ARBA00004141"/>
    </source>
</evidence>
<evidence type="ECO:0000256" key="6">
    <source>
        <dbReference type="SAM" id="Phobius"/>
    </source>
</evidence>
<dbReference type="Pfam" id="PF03323">
    <property type="entry name" value="GerA"/>
    <property type="match status" value="1"/>
</dbReference>
<evidence type="ECO:0000313" key="7">
    <source>
        <dbReference type="EMBL" id="MBP1970454.1"/>
    </source>
</evidence>
<feature type="transmembrane region" description="Helical" evidence="6">
    <location>
        <begin position="443"/>
        <end position="464"/>
    </location>
</feature>
<feature type="transmembrane region" description="Helical" evidence="6">
    <location>
        <begin position="353"/>
        <end position="375"/>
    </location>
</feature>
<dbReference type="InterPro" id="IPR004995">
    <property type="entry name" value="Spore_Ger"/>
</dbReference>